<dbReference type="InterPro" id="IPR015803">
    <property type="entry name" value="Cys-tRNA-ligase"/>
</dbReference>
<dbReference type="AlphaFoldDB" id="A0A2A4X0B8"/>
<evidence type="ECO:0000256" key="6">
    <source>
        <dbReference type="ARBA" id="ARBA00022723"/>
    </source>
</evidence>
<feature type="short sequence motif" description="'KMSKS' region" evidence="13">
    <location>
        <begin position="272"/>
        <end position="276"/>
    </location>
</feature>
<dbReference type="NCBIfam" id="TIGR00435">
    <property type="entry name" value="cysS"/>
    <property type="match status" value="1"/>
</dbReference>
<dbReference type="InterPro" id="IPR024909">
    <property type="entry name" value="Cys-tRNA/MSH_ligase"/>
</dbReference>
<feature type="binding site" evidence="13">
    <location>
        <position position="244"/>
    </location>
    <ligand>
        <name>Zn(2+)</name>
        <dbReference type="ChEBI" id="CHEBI:29105"/>
    </ligand>
</feature>
<evidence type="ECO:0000256" key="10">
    <source>
        <dbReference type="ARBA" id="ARBA00022917"/>
    </source>
</evidence>
<keyword evidence="6 13" id="KW-0479">Metal-binding</keyword>
<dbReference type="Proteomes" id="UP000218775">
    <property type="component" value="Unassembled WGS sequence"/>
</dbReference>
<reference evidence="16" key="1">
    <citation type="submission" date="2017-08" db="EMBL/GenBank/DDBJ databases">
        <title>A dynamic microbial community with high functional redundancy inhabits the cold, oxic subseafloor aquifer.</title>
        <authorList>
            <person name="Tully B.J."/>
            <person name="Wheat C.G."/>
            <person name="Glazer B.T."/>
            <person name="Huber J.A."/>
        </authorList>
    </citation>
    <scope>NUCLEOTIDE SEQUENCE [LARGE SCALE GENOMIC DNA]</scope>
</reference>
<dbReference type="GO" id="GO:0005524">
    <property type="term" value="F:ATP binding"/>
    <property type="evidence" value="ECO:0007669"/>
    <property type="project" value="UniProtKB-UniRule"/>
</dbReference>
<dbReference type="InterPro" id="IPR014729">
    <property type="entry name" value="Rossmann-like_a/b/a_fold"/>
</dbReference>
<comment type="similarity">
    <text evidence="2 13">Belongs to the class-I aminoacyl-tRNA synthetase family.</text>
</comment>
<evidence type="ECO:0000256" key="7">
    <source>
        <dbReference type="ARBA" id="ARBA00022741"/>
    </source>
</evidence>
<evidence type="ECO:0000256" key="11">
    <source>
        <dbReference type="ARBA" id="ARBA00023146"/>
    </source>
</evidence>
<evidence type="ECO:0000256" key="12">
    <source>
        <dbReference type="ARBA" id="ARBA00047398"/>
    </source>
</evidence>
<dbReference type="PANTHER" id="PTHR10890:SF3">
    <property type="entry name" value="CYSTEINE--TRNA LIGASE, CYTOPLASMIC"/>
    <property type="match status" value="1"/>
</dbReference>
<dbReference type="InterPro" id="IPR032678">
    <property type="entry name" value="tRNA-synt_1_cat_dom"/>
</dbReference>
<dbReference type="GO" id="GO:0005829">
    <property type="term" value="C:cytosol"/>
    <property type="evidence" value="ECO:0007669"/>
    <property type="project" value="TreeGrafter"/>
</dbReference>
<dbReference type="Gene3D" id="3.40.50.620">
    <property type="entry name" value="HUPs"/>
    <property type="match status" value="1"/>
</dbReference>
<evidence type="ECO:0000256" key="5">
    <source>
        <dbReference type="ARBA" id="ARBA00022598"/>
    </source>
</evidence>
<dbReference type="PANTHER" id="PTHR10890">
    <property type="entry name" value="CYSTEINYL-TRNA SYNTHETASE"/>
    <property type="match status" value="1"/>
</dbReference>
<sequence>MRIFNTETREKETLTSTRKNSLIKMYTCGPTVYNRAHLGNFRTYVFEDLLRRVLKQAGFKVEQAMNLTDVDDKTIRGAREKGQDLDTYTEPFKKAFFKDLEILEIEKVEHYPEATHYISQMIEMIEILVEKDLAYKGQDGNVFFRIASFPRYGRLSGLDLSTLRQGGSQRVDSDEYDKESVSDFVLWKAYDASRDGDIFWKSPWGKGRPGWHIECSAMAKALLGEEIDIHVGGVDNIFPHHENEIAQSEGCSGRCFARFWMHSEHLIVEGKKMSKSLGNFYRLEDLLDEGFTGREIRFLLLSTHYRLQLNFSKASLFAARASLERIDDFIYRLLHVHSDSGIDIREHITHAEKGFFNALFDDLNIAEALRALFGLIKQVNKIADRKKLSKEMAGQVLTLLREVNQVLSVLNFDETNSIPEEVLHFFKEREEARLNKEWKKADDLRGKIAQRGYEIEDRAEGARLKKKA</sequence>
<accession>A0A2A4X0B8</accession>
<dbReference type="SMART" id="SM00840">
    <property type="entry name" value="DALR_2"/>
    <property type="match status" value="1"/>
</dbReference>
<dbReference type="InterPro" id="IPR056411">
    <property type="entry name" value="CysS_C"/>
</dbReference>
<feature type="binding site" evidence="13">
    <location>
        <position position="215"/>
    </location>
    <ligand>
        <name>Zn(2+)</name>
        <dbReference type="ChEBI" id="CHEBI:29105"/>
    </ligand>
</feature>
<feature type="binding site" evidence="13">
    <location>
        <position position="240"/>
    </location>
    <ligand>
        <name>Zn(2+)</name>
        <dbReference type="ChEBI" id="CHEBI:29105"/>
    </ligand>
</feature>
<evidence type="ECO:0000313" key="15">
    <source>
        <dbReference type="EMBL" id="PCI75990.1"/>
    </source>
</evidence>
<feature type="short sequence motif" description="'HIGH' region" evidence="13">
    <location>
        <begin position="30"/>
        <end position="40"/>
    </location>
</feature>
<dbReference type="Gene3D" id="1.20.120.1910">
    <property type="entry name" value="Cysteine-tRNA ligase, C-terminal anti-codon recognition domain"/>
    <property type="match status" value="1"/>
</dbReference>
<evidence type="ECO:0000256" key="2">
    <source>
        <dbReference type="ARBA" id="ARBA00005594"/>
    </source>
</evidence>
<dbReference type="Pfam" id="PF09190">
    <property type="entry name" value="DALR_2"/>
    <property type="match status" value="1"/>
</dbReference>
<keyword evidence="9 13" id="KW-0067">ATP-binding</keyword>
<dbReference type="EC" id="6.1.1.16" evidence="13"/>
<dbReference type="CDD" id="cd00672">
    <property type="entry name" value="CysRS_core"/>
    <property type="match status" value="1"/>
</dbReference>
<keyword evidence="10 13" id="KW-0648">Protein biosynthesis</keyword>
<dbReference type="HAMAP" id="MF_00041">
    <property type="entry name" value="Cys_tRNA_synth"/>
    <property type="match status" value="1"/>
</dbReference>
<evidence type="ECO:0000256" key="8">
    <source>
        <dbReference type="ARBA" id="ARBA00022833"/>
    </source>
</evidence>
<evidence type="ECO:0000256" key="3">
    <source>
        <dbReference type="ARBA" id="ARBA00011245"/>
    </source>
</evidence>
<evidence type="ECO:0000256" key="13">
    <source>
        <dbReference type="HAMAP-Rule" id="MF_00041"/>
    </source>
</evidence>
<evidence type="ECO:0000256" key="4">
    <source>
        <dbReference type="ARBA" id="ARBA00022490"/>
    </source>
</evidence>
<evidence type="ECO:0000313" key="16">
    <source>
        <dbReference type="Proteomes" id="UP000218775"/>
    </source>
</evidence>
<keyword evidence="7 13" id="KW-0547">Nucleotide-binding</keyword>
<dbReference type="SUPFAM" id="SSF47323">
    <property type="entry name" value="Anticodon-binding domain of a subclass of class I aminoacyl-tRNA synthetases"/>
    <property type="match status" value="1"/>
</dbReference>
<evidence type="ECO:0000256" key="9">
    <source>
        <dbReference type="ARBA" id="ARBA00022840"/>
    </source>
</evidence>
<keyword evidence="11 13" id="KW-0030">Aminoacyl-tRNA synthetase</keyword>
<keyword evidence="5 13" id="KW-0436">Ligase</keyword>
<dbReference type="GO" id="GO:0004817">
    <property type="term" value="F:cysteine-tRNA ligase activity"/>
    <property type="evidence" value="ECO:0007669"/>
    <property type="project" value="UniProtKB-UniRule"/>
</dbReference>
<comment type="caution">
    <text evidence="15">The sequence shown here is derived from an EMBL/GenBank/DDBJ whole genome shotgun (WGS) entry which is preliminary data.</text>
</comment>
<dbReference type="InterPro" id="IPR009080">
    <property type="entry name" value="tRNAsynth_Ia_anticodon-bd"/>
</dbReference>
<protein>
    <recommendedName>
        <fullName evidence="13">Cysteine--tRNA ligase</fullName>
        <ecNumber evidence="13">6.1.1.16</ecNumber>
    </recommendedName>
    <alternativeName>
        <fullName evidence="13">Cysteinyl-tRNA synthetase</fullName>
        <shortName evidence="13">CysRS</shortName>
    </alternativeName>
</protein>
<comment type="cofactor">
    <cofactor evidence="13">
        <name>Zn(2+)</name>
        <dbReference type="ChEBI" id="CHEBI:29105"/>
    </cofactor>
    <text evidence="13">Binds 1 zinc ion per subunit.</text>
</comment>
<evidence type="ECO:0000256" key="1">
    <source>
        <dbReference type="ARBA" id="ARBA00004496"/>
    </source>
</evidence>
<gene>
    <name evidence="13" type="primary">cysS</name>
    <name evidence="15" type="ORF">COB21_04995</name>
</gene>
<dbReference type="FunFam" id="3.40.50.620:FF:000130">
    <property type="entry name" value="Cysteine--tRNA ligase"/>
    <property type="match status" value="1"/>
</dbReference>
<feature type="binding site" evidence="13">
    <location>
        <position position="275"/>
    </location>
    <ligand>
        <name>ATP</name>
        <dbReference type="ChEBI" id="CHEBI:30616"/>
    </ligand>
</feature>
<keyword evidence="8 13" id="KW-0862">Zinc</keyword>
<name>A0A2A4X0B8_UNCAE</name>
<dbReference type="GO" id="GO:0006423">
    <property type="term" value="P:cysteinyl-tRNA aminoacylation"/>
    <property type="evidence" value="ECO:0007669"/>
    <property type="project" value="UniProtKB-UniRule"/>
</dbReference>
<comment type="catalytic activity">
    <reaction evidence="12 13">
        <text>tRNA(Cys) + L-cysteine + ATP = L-cysteinyl-tRNA(Cys) + AMP + diphosphate</text>
        <dbReference type="Rhea" id="RHEA:17773"/>
        <dbReference type="Rhea" id="RHEA-COMP:9661"/>
        <dbReference type="Rhea" id="RHEA-COMP:9679"/>
        <dbReference type="ChEBI" id="CHEBI:30616"/>
        <dbReference type="ChEBI" id="CHEBI:33019"/>
        <dbReference type="ChEBI" id="CHEBI:35235"/>
        <dbReference type="ChEBI" id="CHEBI:78442"/>
        <dbReference type="ChEBI" id="CHEBI:78517"/>
        <dbReference type="ChEBI" id="CHEBI:456215"/>
        <dbReference type="EC" id="6.1.1.16"/>
    </reaction>
</comment>
<dbReference type="PRINTS" id="PR00983">
    <property type="entry name" value="TRNASYNTHCYS"/>
</dbReference>
<organism evidence="15 16">
    <name type="scientific">Aerophobetes bacterium</name>
    <dbReference type="NCBI Taxonomy" id="2030807"/>
    <lineage>
        <taxon>Bacteria</taxon>
        <taxon>Candidatus Aerophobota</taxon>
    </lineage>
</organism>
<comment type="subcellular location">
    <subcellularLocation>
        <location evidence="1 13">Cytoplasm</location>
    </subcellularLocation>
</comment>
<evidence type="ECO:0000259" key="14">
    <source>
        <dbReference type="SMART" id="SM00840"/>
    </source>
</evidence>
<dbReference type="Pfam" id="PF01406">
    <property type="entry name" value="tRNA-synt_1e"/>
    <property type="match status" value="1"/>
</dbReference>
<dbReference type="GO" id="GO:0008270">
    <property type="term" value="F:zinc ion binding"/>
    <property type="evidence" value="ECO:0007669"/>
    <property type="project" value="UniProtKB-UniRule"/>
</dbReference>
<comment type="subunit">
    <text evidence="3 13">Monomer.</text>
</comment>
<dbReference type="SUPFAM" id="SSF52374">
    <property type="entry name" value="Nucleotidylyl transferase"/>
    <property type="match status" value="1"/>
</dbReference>
<dbReference type="InterPro" id="IPR015273">
    <property type="entry name" value="Cys-tRNA-synt_Ia_DALR"/>
</dbReference>
<feature type="binding site" evidence="13">
    <location>
        <position position="28"/>
    </location>
    <ligand>
        <name>Zn(2+)</name>
        <dbReference type="ChEBI" id="CHEBI:29105"/>
    </ligand>
</feature>
<feature type="domain" description="Cysteinyl-tRNA synthetase class Ia DALR" evidence="14">
    <location>
        <begin position="354"/>
        <end position="418"/>
    </location>
</feature>
<dbReference type="EMBL" id="NVUK01000036">
    <property type="protein sequence ID" value="PCI75990.1"/>
    <property type="molecule type" value="Genomic_DNA"/>
</dbReference>
<proteinExistence type="inferred from homology"/>
<keyword evidence="4 13" id="KW-0963">Cytoplasm</keyword>
<dbReference type="Pfam" id="PF23493">
    <property type="entry name" value="CysS_C"/>
    <property type="match status" value="1"/>
</dbReference>